<dbReference type="AlphaFoldDB" id="A0A3N4JI14"/>
<organism evidence="2 3">
    <name type="scientific">Choiromyces venosus 120613-1</name>
    <dbReference type="NCBI Taxonomy" id="1336337"/>
    <lineage>
        <taxon>Eukaryota</taxon>
        <taxon>Fungi</taxon>
        <taxon>Dikarya</taxon>
        <taxon>Ascomycota</taxon>
        <taxon>Pezizomycotina</taxon>
        <taxon>Pezizomycetes</taxon>
        <taxon>Pezizales</taxon>
        <taxon>Tuberaceae</taxon>
        <taxon>Choiromyces</taxon>
    </lineage>
</organism>
<proteinExistence type="predicted"/>
<evidence type="ECO:0000256" key="1">
    <source>
        <dbReference type="SAM" id="Phobius"/>
    </source>
</evidence>
<feature type="transmembrane region" description="Helical" evidence="1">
    <location>
        <begin position="77"/>
        <end position="94"/>
    </location>
</feature>
<accession>A0A3N4JI14</accession>
<protein>
    <submittedName>
        <fullName evidence="2">Uncharacterized protein</fullName>
    </submittedName>
</protein>
<keyword evidence="1" id="KW-0472">Membrane</keyword>
<reference evidence="2 3" key="1">
    <citation type="journal article" date="2018" name="Nat. Ecol. Evol.">
        <title>Pezizomycetes genomes reveal the molecular basis of ectomycorrhizal truffle lifestyle.</title>
        <authorList>
            <person name="Murat C."/>
            <person name="Payen T."/>
            <person name="Noel B."/>
            <person name="Kuo A."/>
            <person name="Morin E."/>
            <person name="Chen J."/>
            <person name="Kohler A."/>
            <person name="Krizsan K."/>
            <person name="Balestrini R."/>
            <person name="Da Silva C."/>
            <person name="Montanini B."/>
            <person name="Hainaut M."/>
            <person name="Levati E."/>
            <person name="Barry K.W."/>
            <person name="Belfiori B."/>
            <person name="Cichocki N."/>
            <person name="Clum A."/>
            <person name="Dockter R.B."/>
            <person name="Fauchery L."/>
            <person name="Guy J."/>
            <person name="Iotti M."/>
            <person name="Le Tacon F."/>
            <person name="Lindquist E.A."/>
            <person name="Lipzen A."/>
            <person name="Malagnac F."/>
            <person name="Mello A."/>
            <person name="Molinier V."/>
            <person name="Miyauchi S."/>
            <person name="Poulain J."/>
            <person name="Riccioni C."/>
            <person name="Rubini A."/>
            <person name="Sitrit Y."/>
            <person name="Splivallo R."/>
            <person name="Traeger S."/>
            <person name="Wang M."/>
            <person name="Zifcakova L."/>
            <person name="Wipf D."/>
            <person name="Zambonelli A."/>
            <person name="Paolocci F."/>
            <person name="Nowrousian M."/>
            <person name="Ottonello S."/>
            <person name="Baldrian P."/>
            <person name="Spatafora J.W."/>
            <person name="Henrissat B."/>
            <person name="Nagy L.G."/>
            <person name="Aury J.M."/>
            <person name="Wincker P."/>
            <person name="Grigoriev I.V."/>
            <person name="Bonfante P."/>
            <person name="Martin F.M."/>
        </authorList>
    </citation>
    <scope>NUCLEOTIDE SEQUENCE [LARGE SCALE GENOMIC DNA]</scope>
    <source>
        <strain evidence="2 3">120613-1</strain>
    </source>
</reference>
<dbReference type="EMBL" id="ML120400">
    <property type="protein sequence ID" value="RPA97915.1"/>
    <property type="molecule type" value="Genomic_DNA"/>
</dbReference>
<sequence>MKRKKMKMKKEPYPHFHVHPSSTPQTIIPLMQTFPYKKNSILRLANSNEQGKKKKITPPKSPIVRQEIRGSRGEQQAKYMVTFSFFFFSYFPILDK</sequence>
<keyword evidence="1" id="KW-0812">Transmembrane</keyword>
<gene>
    <name evidence="2" type="ORF">L873DRAFT_1076947</name>
</gene>
<evidence type="ECO:0000313" key="2">
    <source>
        <dbReference type="EMBL" id="RPA97915.1"/>
    </source>
</evidence>
<name>A0A3N4JI14_9PEZI</name>
<keyword evidence="1" id="KW-1133">Transmembrane helix</keyword>
<dbReference type="Proteomes" id="UP000276215">
    <property type="component" value="Unassembled WGS sequence"/>
</dbReference>
<keyword evidence="3" id="KW-1185">Reference proteome</keyword>
<evidence type="ECO:0000313" key="3">
    <source>
        <dbReference type="Proteomes" id="UP000276215"/>
    </source>
</evidence>